<feature type="domain" description="Type ISP restriction-modification enzyme LLaBIII C-terminal specificity" evidence="2">
    <location>
        <begin position="563"/>
        <end position="702"/>
    </location>
</feature>
<name>A0A7X9P181_9BACT</name>
<organism evidence="3 4">
    <name type="scientific">Flammeovirga aprica JL-4</name>
    <dbReference type="NCBI Taxonomy" id="694437"/>
    <lineage>
        <taxon>Bacteria</taxon>
        <taxon>Pseudomonadati</taxon>
        <taxon>Bacteroidota</taxon>
        <taxon>Cytophagia</taxon>
        <taxon>Cytophagales</taxon>
        <taxon>Flammeovirgaceae</taxon>
        <taxon>Flammeovirga</taxon>
    </lineage>
</organism>
<dbReference type="Proteomes" id="UP000576082">
    <property type="component" value="Unassembled WGS sequence"/>
</dbReference>
<keyword evidence="4" id="KW-1185">Reference proteome</keyword>
<sequence length="824" mass="96524">MVGEAIQNLQQQLLYAGNYKSQIQENSTELIKVFKKSFFPTFEVEDLLKFVSEHIVSKHILSILIEKERQEEVLNDSIYNAFEELTSKSIDNELIQRSYQSISENITHLLVEQNNKEALFTTLMGREEGEPLPNYFLGMFRSLMKKHLNNSGTNAQYLYPSFTLPPFLDIEAKSNTIVCYDLLAYYWSAVIIPASTRSFGNSLCFVNIKPQGQKHLDFIESDSNLNKLINLNRDPVQIVFGTIQQMSLGNRTAHKDWVNKVKKTFRNDSYRNPVSYWFLWAKERLGNNGILVIRGDHSLAAAPEYKNWRKTVSNICQRVYIQAQQYSSQVVYCFIFSKEEEKEGVFYAPSYLEDFAHVHEDSDDWITLSSDEYKNFLCLISDKEKSIFNQSLPTLNLKNRSWHTDFNKKQLIDKVNLYYKNQQQKETLGLDKKTVVTDTNLSRIYVKPFLKKWAYVSNRDTDNWDTLQHHGFQIENPTFALSMHKDLGLEVTPSNQALLSTYYSRNQFSTILPLNIYKEDHSYSSNISDWALDRFKQYYVSRLPKVELNNSVGSIQELLVSEIKIIERYTNRLPVLHKFTKQLSDLAEDKENNLEDVTKLLHQLTQKMHQLFRGSTEKKVMMQEINKSSKKIINTIGELEKGKIENETKVKALSKENIFYYCFAILNHPLYQNDFEKELKALPPRIPLLNDFWTWSKMGKEIFLSGTTSIDVIHFTFNEITEESEDTDININNTQKISGLTDEQKTGEWDKQKVFQLILQEYRERKPLNKDLQKYYKSEIAIINRLDLLKSIQLQAQYYLKVKNTLPDQLFENSGQKFRLKRRN</sequence>
<keyword evidence="1" id="KW-0175">Coiled coil</keyword>
<proteinExistence type="predicted"/>
<evidence type="ECO:0000256" key="1">
    <source>
        <dbReference type="SAM" id="Coils"/>
    </source>
</evidence>
<protein>
    <recommendedName>
        <fullName evidence="2">Type ISP restriction-modification enzyme LLaBIII C-terminal specificity domain-containing protein</fullName>
    </recommendedName>
</protein>
<dbReference type="InterPro" id="IPR041635">
    <property type="entry name" value="Type_ISP_LLaBIII_C"/>
</dbReference>
<gene>
    <name evidence="3" type="ORF">HHU12_06300</name>
</gene>
<feature type="coiled-coil region" evidence="1">
    <location>
        <begin position="580"/>
        <end position="607"/>
    </location>
</feature>
<reference evidence="3 4" key="1">
    <citation type="submission" date="2020-04" db="EMBL/GenBank/DDBJ databases">
        <title>Flammeovirga sp. SR4, a novel species isolated from seawater.</title>
        <authorList>
            <person name="Wang X."/>
        </authorList>
    </citation>
    <scope>NUCLEOTIDE SEQUENCE [LARGE SCALE GENOMIC DNA]</scope>
    <source>
        <strain evidence="3 4">ATCC 23126</strain>
    </source>
</reference>
<dbReference type="Pfam" id="PF18135">
    <property type="entry name" value="Type_ISP_C"/>
    <property type="match status" value="1"/>
</dbReference>
<dbReference type="RefSeq" id="WP_169655907.1">
    <property type="nucleotide sequence ID" value="NZ_JABANE010000012.1"/>
</dbReference>
<dbReference type="EMBL" id="JABANE010000012">
    <property type="protein sequence ID" value="NME67570.1"/>
    <property type="molecule type" value="Genomic_DNA"/>
</dbReference>
<evidence type="ECO:0000313" key="3">
    <source>
        <dbReference type="EMBL" id="NME67570.1"/>
    </source>
</evidence>
<comment type="caution">
    <text evidence="3">The sequence shown here is derived from an EMBL/GenBank/DDBJ whole genome shotgun (WGS) entry which is preliminary data.</text>
</comment>
<evidence type="ECO:0000313" key="4">
    <source>
        <dbReference type="Proteomes" id="UP000576082"/>
    </source>
</evidence>
<dbReference type="AlphaFoldDB" id="A0A7X9P181"/>
<evidence type="ECO:0000259" key="2">
    <source>
        <dbReference type="Pfam" id="PF18135"/>
    </source>
</evidence>
<accession>A0A7X9P181</accession>